<feature type="binding site" evidence="6">
    <location>
        <begin position="12"/>
        <end position="14"/>
    </location>
    <ligand>
        <name>N(1)-(5-phospho-beta-D-ribosyl)glycinamide</name>
        <dbReference type="ChEBI" id="CHEBI:143788"/>
    </ligand>
</feature>
<dbReference type="Pfam" id="PF00551">
    <property type="entry name" value="Formyl_trans_N"/>
    <property type="match status" value="1"/>
</dbReference>
<dbReference type="GO" id="GO:0006189">
    <property type="term" value="P:'de novo' IMP biosynthetic process"/>
    <property type="evidence" value="ECO:0007669"/>
    <property type="project" value="UniProtKB-UniRule"/>
</dbReference>
<organism evidence="8 9">
    <name type="scientific">Aminomonas paucivorans DSM 12260</name>
    <dbReference type="NCBI Taxonomy" id="584708"/>
    <lineage>
        <taxon>Bacteria</taxon>
        <taxon>Thermotogati</taxon>
        <taxon>Synergistota</taxon>
        <taxon>Synergistia</taxon>
        <taxon>Synergistales</taxon>
        <taxon>Synergistaceae</taxon>
        <taxon>Aminomonas</taxon>
    </lineage>
</organism>
<evidence type="ECO:0000256" key="1">
    <source>
        <dbReference type="ARBA" id="ARBA00005054"/>
    </source>
</evidence>
<sequence length="197" mass="21514">MTPLGVLLSGRGTNFLALAEAIERGEVPGRIVLVASDRADAPGLERARERGLATAVLPYDEGRDRGEAALEALLSQHGIRHLVLAGFMRVLSPSFVRRHEGEILNLHPALLPSFPGAHGIRDAWEGGVTVTGVTVHLVDEKVDHGPILAQEAVPVLPGDTLESLEDRIHETEHRIYPRTIARWLLEGDFSRKGRDSR</sequence>
<dbReference type="PANTHER" id="PTHR43369">
    <property type="entry name" value="PHOSPHORIBOSYLGLYCINAMIDE FORMYLTRANSFERASE"/>
    <property type="match status" value="1"/>
</dbReference>
<dbReference type="AlphaFoldDB" id="E3CY74"/>
<feature type="site" description="Raises pKa of active site His" evidence="6">
    <location>
        <position position="143"/>
    </location>
</feature>
<dbReference type="PROSITE" id="PS00373">
    <property type="entry name" value="GART"/>
    <property type="match status" value="1"/>
</dbReference>
<protein>
    <recommendedName>
        <fullName evidence="6">Phosphoribosylglycinamide formyltransferase</fullName>
        <ecNumber evidence="6">2.1.2.2</ecNumber>
    </recommendedName>
    <alternativeName>
        <fullName evidence="6">5'-phosphoribosylglycinamide transformylase</fullName>
    </alternativeName>
    <alternativeName>
        <fullName evidence="6">GAR transformylase</fullName>
        <shortName evidence="6">GART</shortName>
    </alternativeName>
</protein>
<feature type="binding site" evidence="6">
    <location>
        <position position="105"/>
    </location>
    <ligand>
        <name>(6R)-10-formyltetrahydrofolate</name>
        <dbReference type="ChEBI" id="CHEBI:195366"/>
    </ligand>
</feature>
<evidence type="ECO:0000256" key="4">
    <source>
        <dbReference type="ARBA" id="ARBA00038440"/>
    </source>
</evidence>
<dbReference type="EC" id="2.1.2.2" evidence="6"/>
<feature type="binding site" evidence="6">
    <location>
        <position position="63"/>
    </location>
    <ligand>
        <name>(6R)-10-formyltetrahydrofolate</name>
        <dbReference type="ChEBI" id="CHEBI:195366"/>
    </ligand>
</feature>
<dbReference type="InterPro" id="IPR036477">
    <property type="entry name" value="Formyl_transf_N_sf"/>
</dbReference>
<comment type="function">
    <text evidence="6">Catalyzes the transfer of a formyl group from 10-formyltetrahydrofolate to 5-phospho-ribosyl-glycinamide (GAR), producing 5-phospho-ribosyl-N-formylglycinamide (FGAR) and tetrahydrofolate.</text>
</comment>
<dbReference type="InterPro" id="IPR002376">
    <property type="entry name" value="Formyl_transf_N"/>
</dbReference>
<keyword evidence="2 6" id="KW-0808">Transferase</keyword>
<feature type="active site" description="Proton donor" evidence="6">
    <location>
        <position position="107"/>
    </location>
</feature>
<name>E3CY74_9BACT</name>
<dbReference type="HOGENOM" id="CLU_038395_1_0_0"/>
<dbReference type="InterPro" id="IPR001555">
    <property type="entry name" value="GART_AS"/>
</dbReference>
<accession>E3CY74</accession>
<dbReference type="GO" id="GO:0005829">
    <property type="term" value="C:cytosol"/>
    <property type="evidence" value="ECO:0007669"/>
    <property type="project" value="TreeGrafter"/>
</dbReference>
<reference evidence="8 9" key="1">
    <citation type="journal article" date="2010" name="Stand. Genomic Sci.">
        <title>Non-contiguous finished genome sequence of Aminomonas paucivorans type strain (GLU-3).</title>
        <authorList>
            <person name="Pitluck S."/>
            <person name="Yasawong M."/>
            <person name="Held B."/>
            <person name="Lapidus A."/>
            <person name="Nolan M."/>
            <person name="Copeland A."/>
            <person name="Lucas S."/>
            <person name="Del Rio T.G."/>
            <person name="Tice H."/>
            <person name="Cheng J.F."/>
            <person name="Chertkov O."/>
            <person name="Goodwin L."/>
            <person name="Tapia R."/>
            <person name="Han C."/>
            <person name="Liolios K."/>
            <person name="Ivanova N."/>
            <person name="Mavromatis K."/>
            <person name="Ovchinnikova G."/>
            <person name="Pati A."/>
            <person name="Chen A."/>
            <person name="Palaniappan K."/>
            <person name="Land M."/>
            <person name="Hauser L."/>
            <person name="Chang Y.J."/>
            <person name="Jeffries C.D."/>
            <person name="Pukall R."/>
            <person name="Spring S."/>
            <person name="Rohde M."/>
            <person name="Sikorski J."/>
            <person name="Goker M."/>
            <person name="Woyke T."/>
            <person name="Bristow J."/>
            <person name="Eisen J.A."/>
            <person name="Markowitz V."/>
            <person name="Hugenholtz P."/>
            <person name="Kyrpides N.C."/>
            <person name="Klenk H.P."/>
        </authorList>
    </citation>
    <scope>NUCLEOTIDE SEQUENCE [LARGE SCALE GENOMIC DNA]</scope>
    <source>
        <strain evidence="8 9">DSM 12260</strain>
    </source>
</reference>
<dbReference type="STRING" id="584708.Apau_1181"/>
<dbReference type="HAMAP" id="MF_01930">
    <property type="entry name" value="PurN"/>
    <property type="match status" value="1"/>
</dbReference>
<evidence type="ECO:0000256" key="6">
    <source>
        <dbReference type="HAMAP-Rule" id="MF_01930"/>
    </source>
</evidence>
<evidence type="ECO:0000256" key="5">
    <source>
        <dbReference type="ARBA" id="ARBA00047664"/>
    </source>
</evidence>
<dbReference type="EMBL" id="CM001022">
    <property type="protein sequence ID" value="EFQ23607.1"/>
    <property type="molecule type" value="Genomic_DNA"/>
</dbReference>
<dbReference type="OrthoDB" id="9806170at2"/>
<dbReference type="PANTHER" id="PTHR43369:SF2">
    <property type="entry name" value="PHOSPHORIBOSYLGLYCINAMIDE FORMYLTRANSFERASE"/>
    <property type="match status" value="1"/>
</dbReference>
<keyword evidence="3 6" id="KW-0658">Purine biosynthesis</keyword>
<dbReference type="eggNOG" id="COG0299">
    <property type="taxonomic scope" value="Bacteria"/>
</dbReference>
<dbReference type="SUPFAM" id="SSF53328">
    <property type="entry name" value="Formyltransferase"/>
    <property type="match status" value="1"/>
</dbReference>
<gene>
    <name evidence="6" type="primary">purN</name>
    <name evidence="8" type="ORF">Apau_1181</name>
</gene>
<evidence type="ECO:0000256" key="2">
    <source>
        <dbReference type="ARBA" id="ARBA00022679"/>
    </source>
</evidence>
<dbReference type="InterPro" id="IPR004607">
    <property type="entry name" value="GART"/>
</dbReference>
<dbReference type="Gene3D" id="3.40.50.170">
    <property type="entry name" value="Formyl transferase, N-terminal domain"/>
    <property type="match status" value="1"/>
</dbReference>
<dbReference type="PaxDb" id="584708-Apau_1181"/>
<dbReference type="Proteomes" id="UP000005096">
    <property type="component" value="Chromosome"/>
</dbReference>
<proteinExistence type="inferred from homology"/>
<comment type="caution">
    <text evidence="6">Lacks conserved residue(s) required for the propagation of feature annotation.</text>
</comment>
<dbReference type="GO" id="GO:0004644">
    <property type="term" value="F:phosphoribosylglycinamide formyltransferase activity"/>
    <property type="evidence" value="ECO:0007669"/>
    <property type="project" value="UniProtKB-UniRule"/>
</dbReference>
<comment type="similarity">
    <text evidence="4 6">Belongs to the GART family.</text>
</comment>
<evidence type="ECO:0000313" key="8">
    <source>
        <dbReference type="EMBL" id="EFQ23607.1"/>
    </source>
</evidence>
<evidence type="ECO:0000313" key="9">
    <source>
        <dbReference type="Proteomes" id="UP000005096"/>
    </source>
</evidence>
<dbReference type="RefSeq" id="WP_006300808.1">
    <property type="nucleotide sequence ID" value="NZ_CM001022.1"/>
</dbReference>
<dbReference type="UniPathway" id="UPA00074">
    <property type="reaction ID" value="UER00126"/>
</dbReference>
<comment type="pathway">
    <text evidence="1 6">Purine metabolism; IMP biosynthesis via de novo pathway; N(2)-formyl-N(1)-(5-phospho-D-ribosyl)glycinamide from N(1)-(5-phospho-D-ribosyl)glycinamide (10-formyl THF route): step 1/1.</text>
</comment>
<feature type="domain" description="Formyl transferase N-terminal" evidence="7">
    <location>
        <begin position="6"/>
        <end position="180"/>
    </location>
</feature>
<keyword evidence="9" id="KW-1185">Reference proteome</keyword>
<dbReference type="NCBIfam" id="TIGR00639">
    <property type="entry name" value="PurN"/>
    <property type="match status" value="1"/>
</dbReference>
<evidence type="ECO:0000259" key="7">
    <source>
        <dbReference type="Pfam" id="PF00551"/>
    </source>
</evidence>
<dbReference type="CDD" id="cd08645">
    <property type="entry name" value="FMT_core_GART"/>
    <property type="match status" value="1"/>
</dbReference>
<evidence type="ECO:0000256" key="3">
    <source>
        <dbReference type="ARBA" id="ARBA00022755"/>
    </source>
</evidence>
<comment type="catalytic activity">
    <reaction evidence="5 6">
        <text>N(1)-(5-phospho-beta-D-ribosyl)glycinamide + (6R)-10-formyltetrahydrofolate = N(2)-formyl-N(1)-(5-phospho-beta-D-ribosyl)glycinamide + (6S)-5,6,7,8-tetrahydrofolate + H(+)</text>
        <dbReference type="Rhea" id="RHEA:15053"/>
        <dbReference type="ChEBI" id="CHEBI:15378"/>
        <dbReference type="ChEBI" id="CHEBI:57453"/>
        <dbReference type="ChEBI" id="CHEBI:143788"/>
        <dbReference type="ChEBI" id="CHEBI:147286"/>
        <dbReference type="ChEBI" id="CHEBI:195366"/>
        <dbReference type="EC" id="2.1.2.2"/>
    </reaction>
</comment>